<accession>A0AA40SYL9</accession>
<dbReference type="AlphaFoldDB" id="A0AA40SYL9"/>
<dbReference type="Proteomes" id="UP001165986">
    <property type="component" value="Unassembled WGS sequence"/>
</dbReference>
<keyword evidence="2" id="KW-1185">Reference proteome</keyword>
<dbReference type="EMBL" id="VJXY01000019">
    <property type="protein sequence ID" value="MBD6617704.1"/>
    <property type="molecule type" value="Genomic_DNA"/>
</dbReference>
<sequence>MVDLYDLIHNIRKRPAMYLGRASISNLRTFLAGYCFARRQIGIPQISQEQQFSKFQTWTQQKFNLTSNQTWDQIILFFSQDEHTALEKFFKLFDEFIQTEHPRELQPNTTNNLIVVSELKSEKDCSRS</sequence>
<proteinExistence type="predicted"/>
<evidence type="ECO:0000313" key="1">
    <source>
        <dbReference type="EMBL" id="MBD6617704.1"/>
    </source>
</evidence>
<protein>
    <submittedName>
        <fullName evidence="1">Uncharacterized protein</fullName>
    </submittedName>
</protein>
<dbReference type="RefSeq" id="WP_191758921.1">
    <property type="nucleotide sequence ID" value="NZ_VJXY01000019.1"/>
</dbReference>
<name>A0AA40SYL9_9NOST</name>
<evidence type="ECO:0000313" key="2">
    <source>
        <dbReference type="Proteomes" id="UP001165986"/>
    </source>
</evidence>
<comment type="caution">
    <text evidence="1">The sequence shown here is derived from an EMBL/GenBank/DDBJ whole genome shotgun (WGS) entry which is preliminary data.</text>
</comment>
<reference evidence="1" key="1">
    <citation type="submission" date="2019-07" db="EMBL/GenBank/DDBJ databases">
        <title>Toxilogical consequences of a new and cryptic species of cyanobacteria (Komarekiella delphini-convector) recovered from the epidermis of a bottlenose dolphin and 1500 ft. in the air.</title>
        <authorList>
            <person name="Brown A.O."/>
            <person name="Dvorak P."/>
            <person name="Villanueva C.D."/>
            <person name="Foss A.J."/>
            <person name="Garvey A.D."/>
            <person name="Gibson Q.A."/>
            <person name="Johansen J.R."/>
            <person name="Casamatta D.A."/>
        </authorList>
    </citation>
    <scope>NUCLEOTIDE SEQUENCE</scope>
    <source>
        <strain evidence="1">SJRDD-AB1</strain>
    </source>
</reference>
<organism evidence="1 2">
    <name type="scientific">Komarekiella delphini-convector SJRDD-AB1</name>
    <dbReference type="NCBI Taxonomy" id="2593771"/>
    <lineage>
        <taxon>Bacteria</taxon>
        <taxon>Bacillati</taxon>
        <taxon>Cyanobacteriota</taxon>
        <taxon>Cyanophyceae</taxon>
        <taxon>Nostocales</taxon>
        <taxon>Nostocaceae</taxon>
        <taxon>Komarekiella</taxon>
        <taxon>Komarekiella delphini-convector</taxon>
    </lineage>
</organism>
<gene>
    <name evidence="1" type="ORF">FNW02_18175</name>
</gene>